<dbReference type="KEGG" id="samy:DB32_008628"/>
<evidence type="ECO:0000313" key="2">
    <source>
        <dbReference type="Proteomes" id="UP000034883"/>
    </source>
</evidence>
<keyword evidence="2" id="KW-1185">Reference proteome</keyword>
<dbReference type="AlphaFoldDB" id="A0A0F6SI30"/>
<gene>
    <name evidence="1" type="ORF">DB32_008628</name>
</gene>
<dbReference type="InterPro" id="IPR011447">
    <property type="entry name" value="DUF1552"/>
</dbReference>
<organism evidence="1 2">
    <name type="scientific">Sandaracinus amylolyticus</name>
    <dbReference type="NCBI Taxonomy" id="927083"/>
    <lineage>
        <taxon>Bacteria</taxon>
        <taxon>Pseudomonadati</taxon>
        <taxon>Myxococcota</taxon>
        <taxon>Polyangia</taxon>
        <taxon>Polyangiales</taxon>
        <taxon>Sandaracinaceae</taxon>
        <taxon>Sandaracinus</taxon>
    </lineage>
</organism>
<dbReference type="Pfam" id="PF07586">
    <property type="entry name" value="HXXSHH"/>
    <property type="match status" value="1"/>
</dbReference>
<proteinExistence type="predicted"/>
<dbReference type="OrthoDB" id="9146593at2"/>
<dbReference type="EMBL" id="CP011125">
    <property type="protein sequence ID" value="AKF11479.1"/>
    <property type="molecule type" value="Genomic_DNA"/>
</dbReference>
<dbReference type="RefSeq" id="WP_053238342.1">
    <property type="nucleotide sequence ID" value="NZ_CP011125.1"/>
</dbReference>
<reference evidence="1 2" key="1">
    <citation type="submission" date="2015-03" db="EMBL/GenBank/DDBJ databases">
        <title>Genome assembly of Sandaracinus amylolyticus DSM 53668.</title>
        <authorList>
            <person name="Sharma G."/>
            <person name="Subramanian S."/>
        </authorList>
    </citation>
    <scope>NUCLEOTIDE SEQUENCE [LARGE SCALE GENOMIC DNA]</scope>
    <source>
        <strain evidence="1 2">DSM 53668</strain>
    </source>
</reference>
<sequence length="458" mass="50391">MLLPMFQQKTLRRRAFVGAVGFGAIALPFLRLLNGAGAQDGAPPKRLLVVFSPNGTWPDEWRPEGGETDFRFKRILAPLEPYRERVLVLAGVSMLSTDRGPGDGHQKGMGHVLTGVPLLPGDVVGGCDSCPPVSWASDLSVDQAIANQIGGSTRFRSLELGAMSPEYANVWTRMSYRAANEPLPPEASPWRAFERLFGDASIDPDAARRRLALRQSVLDHNLADYERLSARLAAPDRQRLALHLETIRDIERRISAPGALGAECRIPELGTAIDHRRAENFPEIVRLQTDLMCMAFACGLTNVGSIQWTNSVGNIPFPHLGVTENHHDLSHEGDSNTDAVEKLVRINTWYAEQYAYVLERLASTPEGEGSMLDHTVVLWVNELGKGNSHTLRNIPFVLAGNVANDDGTPHFRTGRYLQFDGDETPHNDLLVSLCQAFGVETDVFGDRDFCNGPLRGLT</sequence>
<dbReference type="Proteomes" id="UP000034883">
    <property type="component" value="Chromosome"/>
</dbReference>
<evidence type="ECO:0000313" key="1">
    <source>
        <dbReference type="EMBL" id="AKF11479.1"/>
    </source>
</evidence>
<protein>
    <submittedName>
        <fullName evidence="1">Tat (Twin-arginine translocation) pathway signal sequence domain protein</fullName>
    </submittedName>
</protein>
<name>A0A0F6SI30_9BACT</name>
<dbReference type="STRING" id="927083.DB32_008628"/>
<accession>A0A0F6SI30</accession>